<dbReference type="EMBL" id="MBTF01000037">
    <property type="protein sequence ID" value="OOQ57071.1"/>
    <property type="molecule type" value="Genomic_DNA"/>
</dbReference>
<comment type="caution">
    <text evidence="1">The sequence shown here is derived from an EMBL/GenBank/DDBJ whole genome shotgun (WGS) entry which is preliminary data.</text>
</comment>
<organism evidence="1 2">
    <name type="scientific">Mucilaginibacter pedocola</name>
    <dbReference type="NCBI Taxonomy" id="1792845"/>
    <lineage>
        <taxon>Bacteria</taxon>
        <taxon>Pseudomonadati</taxon>
        <taxon>Bacteroidota</taxon>
        <taxon>Sphingobacteriia</taxon>
        <taxon>Sphingobacteriales</taxon>
        <taxon>Sphingobacteriaceae</taxon>
        <taxon>Mucilaginibacter</taxon>
    </lineage>
</organism>
<dbReference type="Gene3D" id="3.40.50.2000">
    <property type="entry name" value="Glycogen Phosphorylase B"/>
    <property type="match status" value="2"/>
</dbReference>
<dbReference type="RefSeq" id="WP_078350940.1">
    <property type="nucleotide sequence ID" value="NZ_MBTF01000037.1"/>
</dbReference>
<evidence type="ECO:0000313" key="1">
    <source>
        <dbReference type="EMBL" id="OOQ57071.1"/>
    </source>
</evidence>
<dbReference type="OrthoDB" id="1100436at2"/>
<name>A0A1S9P7Z1_9SPHI</name>
<gene>
    <name evidence="1" type="ORF">BC343_16195</name>
</gene>
<sequence>MIEGNLNIVFVCSSVEPGHDGVGDYTRRLAAALIQAGNQCAILSLNDRQVQSPVATTQQADGADVPVMRLPASMPFEQRMAKAEWWVGAINPQWLSLQFVPFGYHSRGLKIGLSKLLSPLGKGRRWHIMFHELWVGIATEETKKLHWWGAAQRMLIKSLIKNLKPAVIHTHTALYQTLLAQLGYTAQYLPLFGNIPVVTNPKDGSLPQYKLDFVVFGSIHDRAPIDEFAAEAAAYAKKKNIPVTLTIIGRGNAEQQRWATAWQNAGLTVAILGELPAEEVSAVFSKADIGLSATALAVIGKSGSYAAMREHGLPVISVSKSWTPRGVAKPEIPHGVAEYVPGKFEECVANSKFGGYGVDVDSAAATFAQALNSI</sequence>
<evidence type="ECO:0008006" key="3">
    <source>
        <dbReference type="Google" id="ProtNLM"/>
    </source>
</evidence>
<protein>
    <recommendedName>
        <fullName evidence="3">Glycosyltransferase subfamily 4-like N-terminal domain-containing protein</fullName>
    </recommendedName>
</protein>
<reference evidence="1 2" key="1">
    <citation type="submission" date="2016-07" db="EMBL/GenBank/DDBJ databases">
        <title>Genomic analysis of zinc-resistant bacterium Mucilaginibacter pedocola TBZ30.</title>
        <authorList>
            <person name="Huang J."/>
            <person name="Tang J."/>
        </authorList>
    </citation>
    <scope>NUCLEOTIDE SEQUENCE [LARGE SCALE GENOMIC DNA]</scope>
    <source>
        <strain evidence="1 2">TBZ30</strain>
    </source>
</reference>
<dbReference type="Proteomes" id="UP000189739">
    <property type="component" value="Unassembled WGS sequence"/>
</dbReference>
<dbReference type="AlphaFoldDB" id="A0A1S9P7Z1"/>
<accession>A0A1S9P7Z1</accession>
<keyword evidence="2" id="KW-1185">Reference proteome</keyword>
<dbReference type="STRING" id="1792845.BC343_16195"/>
<proteinExistence type="predicted"/>
<evidence type="ECO:0000313" key="2">
    <source>
        <dbReference type="Proteomes" id="UP000189739"/>
    </source>
</evidence>
<dbReference type="SUPFAM" id="SSF53756">
    <property type="entry name" value="UDP-Glycosyltransferase/glycogen phosphorylase"/>
    <property type="match status" value="1"/>
</dbReference>